<evidence type="ECO:0008006" key="7">
    <source>
        <dbReference type="Google" id="ProtNLM"/>
    </source>
</evidence>
<evidence type="ECO:0000313" key="1">
    <source>
        <dbReference type="EMBL" id="KAF3192008.1"/>
    </source>
</evidence>
<dbReference type="Proteomes" id="UP000483672">
    <property type="component" value="Unassembled WGS sequence"/>
</dbReference>
<dbReference type="Pfam" id="PF11625">
    <property type="entry name" value="DUF3253"/>
    <property type="match status" value="1"/>
</dbReference>
<proteinExistence type="predicted"/>
<dbReference type="Proteomes" id="UP000614610">
    <property type="component" value="Unassembled WGS sequence"/>
</dbReference>
<gene>
    <name evidence="3" type="ORF">TWF191_007256</name>
    <name evidence="2" type="ORF">TWF679_009652</name>
    <name evidence="1" type="ORF">TWF788_004198</name>
</gene>
<evidence type="ECO:0000313" key="6">
    <source>
        <dbReference type="Proteomes" id="UP000614610"/>
    </source>
</evidence>
<protein>
    <recommendedName>
        <fullName evidence="7">S-adenosylmethionine tRNA ribosyltransferase</fullName>
    </recommendedName>
</protein>
<sequence length="100" mass="11368">MATEVLEERLIELVRARYDKNPESTLCPSEVPRTLEKDGEIDSGTWRDYMDPTREIVYRLRDAGVLQILQKGEVISSTGPSEVKGPIRVRLTPKTTIQKP</sequence>
<organism evidence="2 6">
    <name type="scientific">Orbilia oligospora</name>
    <name type="common">Nematode-trapping fungus</name>
    <name type="synonym">Arthrobotrys oligospora</name>
    <dbReference type="NCBI Taxonomy" id="2813651"/>
    <lineage>
        <taxon>Eukaryota</taxon>
        <taxon>Fungi</taxon>
        <taxon>Dikarya</taxon>
        <taxon>Ascomycota</taxon>
        <taxon>Pezizomycotina</taxon>
        <taxon>Orbiliomycetes</taxon>
        <taxon>Orbiliales</taxon>
        <taxon>Orbiliaceae</taxon>
        <taxon>Orbilia</taxon>
    </lineage>
</organism>
<evidence type="ECO:0000313" key="5">
    <source>
        <dbReference type="Proteomes" id="UP000483672"/>
    </source>
</evidence>
<dbReference type="AlphaFoldDB" id="A0A6G1MI39"/>
<comment type="caution">
    <text evidence="2">The sequence shown here is derived from an EMBL/GenBank/DDBJ whole genome shotgun (WGS) entry which is preliminary data.</text>
</comment>
<dbReference type="InterPro" id="IPR036388">
    <property type="entry name" value="WH-like_DNA-bd_sf"/>
</dbReference>
<dbReference type="InterPro" id="IPR036390">
    <property type="entry name" value="WH_DNA-bd_sf"/>
</dbReference>
<dbReference type="EMBL" id="WIPF01000044">
    <property type="protein sequence ID" value="KAF3221048.1"/>
    <property type="molecule type" value="Genomic_DNA"/>
</dbReference>
<dbReference type="OrthoDB" id="2563170at2759"/>
<evidence type="ECO:0000313" key="3">
    <source>
        <dbReference type="EMBL" id="KAF3221048.1"/>
    </source>
</evidence>
<dbReference type="EMBL" id="JAABOE010000002">
    <property type="protein sequence ID" value="KAF3192008.1"/>
    <property type="molecule type" value="Genomic_DNA"/>
</dbReference>
<evidence type="ECO:0000313" key="2">
    <source>
        <dbReference type="EMBL" id="KAF3220273.1"/>
    </source>
</evidence>
<reference evidence="4 5" key="1">
    <citation type="submission" date="2019-06" db="EMBL/GenBank/DDBJ databases">
        <authorList>
            <person name="Palmer J.M."/>
        </authorList>
    </citation>
    <scope>NUCLEOTIDE SEQUENCE</scope>
    <source>
        <strain evidence="3 5">TWF191</strain>
        <strain evidence="2">TWF679</strain>
        <strain evidence="1 4">TWF788</strain>
    </source>
</reference>
<evidence type="ECO:0000313" key="4">
    <source>
        <dbReference type="Proteomes" id="UP000479691"/>
    </source>
</evidence>
<dbReference type="InterPro" id="IPR021660">
    <property type="entry name" value="DUF3253"/>
</dbReference>
<name>A0A6G1MI39_ORBOL</name>
<dbReference type="EMBL" id="WIWT01000007">
    <property type="protein sequence ID" value="KAF3220273.1"/>
    <property type="molecule type" value="Genomic_DNA"/>
</dbReference>
<accession>A0A6G1MI39</accession>
<dbReference type="Gene3D" id="1.10.10.10">
    <property type="entry name" value="Winged helix-like DNA-binding domain superfamily/Winged helix DNA-binding domain"/>
    <property type="match status" value="1"/>
</dbReference>
<dbReference type="Proteomes" id="UP000479691">
    <property type="component" value="Unassembled WGS sequence"/>
</dbReference>
<dbReference type="SUPFAM" id="SSF46785">
    <property type="entry name" value="Winged helix' DNA-binding domain"/>
    <property type="match status" value="1"/>
</dbReference>